<keyword evidence="2" id="KW-1185">Reference proteome</keyword>
<organism evidence="1 2">
    <name type="scientific">Kitasatospora cathayae</name>
    <dbReference type="NCBI Taxonomy" id="3004092"/>
    <lineage>
        <taxon>Bacteria</taxon>
        <taxon>Bacillati</taxon>
        <taxon>Actinomycetota</taxon>
        <taxon>Actinomycetes</taxon>
        <taxon>Kitasatosporales</taxon>
        <taxon>Streptomycetaceae</taxon>
        <taxon>Kitasatospora</taxon>
    </lineage>
</organism>
<reference evidence="2" key="1">
    <citation type="submission" date="2022-12" db="EMBL/GenBank/DDBJ databases">
        <authorList>
            <person name="Mo P."/>
        </authorList>
    </citation>
    <scope>NUCLEOTIDE SEQUENCE [LARGE SCALE GENOMIC DNA]</scope>
    <source>
        <strain evidence="2">HUAS 3-15</strain>
    </source>
</reference>
<evidence type="ECO:0000313" key="2">
    <source>
        <dbReference type="Proteomes" id="UP001212821"/>
    </source>
</evidence>
<accession>A0ABY7QB54</accession>
<protein>
    <submittedName>
        <fullName evidence="1">Uncharacterized protein</fullName>
    </submittedName>
</protein>
<evidence type="ECO:0000313" key="1">
    <source>
        <dbReference type="EMBL" id="WBP89927.1"/>
    </source>
</evidence>
<proteinExistence type="predicted"/>
<gene>
    <name evidence="1" type="ORF">O1G21_31510</name>
</gene>
<dbReference type="RefSeq" id="WP_270148427.1">
    <property type="nucleotide sequence ID" value="NZ_CP115450.1"/>
</dbReference>
<dbReference type="EMBL" id="CP115450">
    <property type="protein sequence ID" value="WBP89927.1"/>
    <property type="molecule type" value="Genomic_DNA"/>
</dbReference>
<sequence>MHDLFTLPRGASGRLLPYHDSGDCQLGPNKGKACYSVGLLAIPLQDVTTVWGKTGHDLGYSDGFFATADLRKRLVYSDGFFATADLRKRLVYSVGSTGGTPSPALRLAATTFGPFAR</sequence>
<name>A0ABY7QB54_9ACTN</name>
<dbReference type="Proteomes" id="UP001212821">
    <property type="component" value="Chromosome"/>
</dbReference>